<keyword evidence="2" id="KW-0812">Transmembrane</keyword>
<organism evidence="3 4">
    <name type="scientific">Actinoplanes octamycinicus</name>
    <dbReference type="NCBI Taxonomy" id="135948"/>
    <lineage>
        <taxon>Bacteria</taxon>
        <taxon>Bacillati</taxon>
        <taxon>Actinomycetota</taxon>
        <taxon>Actinomycetes</taxon>
        <taxon>Micromonosporales</taxon>
        <taxon>Micromonosporaceae</taxon>
        <taxon>Actinoplanes</taxon>
    </lineage>
</organism>
<gene>
    <name evidence="3" type="ORF">BJY16_005304</name>
</gene>
<feature type="transmembrane region" description="Helical" evidence="2">
    <location>
        <begin position="147"/>
        <end position="168"/>
    </location>
</feature>
<dbReference type="Pfam" id="PF10067">
    <property type="entry name" value="DUF2306"/>
    <property type="match status" value="1"/>
</dbReference>
<keyword evidence="2" id="KW-1133">Transmembrane helix</keyword>
<feature type="region of interest" description="Disordered" evidence="1">
    <location>
        <begin position="209"/>
        <end position="228"/>
    </location>
</feature>
<evidence type="ECO:0000256" key="2">
    <source>
        <dbReference type="SAM" id="Phobius"/>
    </source>
</evidence>
<comment type="caution">
    <text evidence="3">The sequence shown here is derived from an EMBL/GenBank/DDBJ whole genome shotgun (WGS) entry which is preliminary data.</text>
</comment>
<dbReference type="RefSeq" id="WP_185042284.1">
    <property type="nucleotide sequence ID" value="NZ_BAABFG010000005.1"/>
</dbReference>
<dbReference type="AlphaFoldDB" id="A0A7W7H0Q9"/>
<feature type="transmembrane region" description="Helical" evidence="2">
    <location>
        <begin position="78"/>
        <end position="100"/>
    </location>
</feature>
<feature type="transmembrane region" description="Helical" evidence="2">
    <location>
        <begin position="180"/>
        <end position="203"/>
    </location>
</feature>
<name>A0A7W7H0Q9_9ACTN</name>
<feature type="transmembrane region" description="Helical" evidence="2">
    <location>
        <begin position="7"/>
        <end position="27"/>
    </location>
</feature>
<protein>
    <submittedName>
        <fullName evidence="3">Putative membrane protein</fullName>
    </submittedName>
</protein>
<feature type="transmembrane region" description="Helical" evidence="2">
    <location>
        <begin position="106"/>
        <end position="126"/>
    </location>
</feature>
<keyword evidence="2" id="KW-0472">Membrane</keyword>
<reference evidence="3 4" key="1">
    <citation type="submission" date="2020-08" db="EMBL/GenBank/DDBJ databases">
        <title>Sequencing the genomes of 1000 actinobacteria strains.</title>
        <authorList>
            <person name="Klenk H.-P."/>
        </authorList>
    </citation>
    <scope>NUCLEOTIDE SEQUENCE [LARGE SCALE GENOMIC DNA]</scope>
    <source>
        <strain evidence="3 4">DSM 45809</strain>
    </source>
</reference>
<sequence length="228" mass="24918">MRNGRPVAWLLFGVAIVVGLVLTYPYLSLDLADSRLDVRGGPHYAVLVAHIFTAAVALVLGPLQFVPRIRARRRVHRALGRVYLLAGVLPSAVAGIPVALWSGRPVTQVGLTTAAVLWLVTGVLAFRAARRRDFATHRAWMMRNYALTFLAVTSRVLVPLLLLAQIPFGGAEPGAIAERAPAMIPVGQTLGWILNLLVVEWLLRRRPRRPRHTAGRSPRPADAPAPPR</sequence>
<evidence type="ECO:0000313" key="4">
    <source>
        <dbReference type="Proteomes" id="UP000546162"/>
    </source>
</evidence>
<proteinExistence type="predicted"/>
<dbReference type="InterPro" id="IPR018750">
    <property type="entry name" value="DUF2306_membrane"/>
</dbReference>
<accession>A0A7W7H0Q9</accession>
<evidence type="ECO:0000313" key="3">
    <source>
        <dbReference type="EMBL" id="MBB4741845.1"/>
    </source>
</evidence>
<dbReference type="EMBL" id="JACHNB010000001">
    <property type="protein sequence ID" value="MBB4741845.1"/>
    <property type="molecule type" value="Genomic_DNA"/>
</dbReference>
<dbReference type="Proteomes" id="UP000546162">
    <property type="component" value="Unassembled WGS sequence"/>
</dbReference>
<keyword evidence="4" id="KW-1185">Reference proteome</keyword>
<evidence type="ECO:0000256" key="1">
    <source>
        <dbReference type="SAM" id="MobiDB-lite"/>
    </source>
</evidence>
<feature type="transmembrane region" description="Helical" evidence="2">
    <location>
        <begin position="47"/>
        <end position="66"/>
    </location>
</feature>